<gene>
    <name evidence="1" type="ORF">EHS13_08985</name>
</gene>
<dbReference type="KEGG" id="ppsc:EHS13_08985"/>
<organism evidence="1 2">
    <name type="scientific">Paenibacillus psychroresistens</name>
    <dbReference type="NCBI Taxonomy" id="1778678"/>
    <lineage>
        <taxon>Bacteria</taxon>
        <taxon>Bacillati</taxon>
        <taxon>Bacillota</taxon>
        <taxon>Bacilli</taxon>
        <taxon>Bacillales</taxon>
        <taxon>Paenibacillaceae</taxon>
        <taxon>Paenibacillus</taxon>
    </lineage>
</organism>
<sequence length="675" mass="77493">MKQIKVDLPFIEPPEWALLERQLIDLMNEAVDPLIERYIHPDGRIKWPPTDDHVGIDALDDAYESFFNWPLFYVIGGHEKFRELSLKEYEAVTKQFAGYDSGTGHRMVEKEYEQGYDWFHQGEGYTFFYHMALMDPSHEVNKARAIRYAGFFLNEDPEAINFDEEHYIIPYPHSGSKGATDRNFIQHFVKWSYLDWMRYYGLQFQDVPGVNTIEDLKEDDNALSMGAAIIERMSKGDVPLNLLATTMVANAYLHTGEVKYKVWLKSYVDAWIKRTQMNNGIVPDNIGLNGIVGEHNGGKWYGGWYGWTWPHGWVSIGQGVSVAAENALLLDGNPDYLEFLRSQIVALDDRAVESAGTRFVPHKHGDKGWYGYHVEGGDELCEDYSLEAATKGQNKNVLWKDGWFEFRPIEAFYPTHLWYMSMEDSDKTILNRLRNYSDPDWEHIRFRKTKDQGGHDYAWVSYLEGNYVNYPVEMLKFNISQVYQRLDFMKMDTQDPADYKDDYLQIRNPITVEGLLQLTLGAPSPLYNGGLLMARLRYYDADSKRPGLPSDVAALVEELESESTIVRLVNLHPTKSRRVILQAGAFGEHQFTSVQYTVRGAASQSSSFNLGGSTTTEKLPSGIQQPVVGTQIQQIDDNWLLVELEPGCHTKLNLATKRFANDPSYKTPWSEEDRT</sequence>
<reference evidence="2" key="1">
    <citation type="submission" date="2018-11" db="EMBL/GenBank/DDBJ databases">
        <title>Complete genome sequence of Paenibacillus sp. ML311-T8.</title>
        <authorList>
            <person name="Nam Y.-D."/>
            <person name="Kang J."/>
            <person name="Chung W.-H."/>
            <person name="Park Y.S."/>
        </authorList>
    </citation>
    <scope>NUCLEOTIDE SEQUENCE [LARGE SCALE GENOMIC DNA]</scope>
    <source>
        <strain evidence="2">ML311-T8</strain>
    </source>
</reference>
<protein>
    <submittedName>
        <fullName evidence="1">Uncharacterized protein</fullName>
    </submittedName>
</protein>
<dbReference type="InterPro" id="IPR058347">
    <property type="entry name" value="DUF8034"/>
</dbReference>
<dbReference type="AlphaFoldDB" id="A0A6B8RFX2"/>
<evidence type="ECO:0000313" key="2">
    <source>
        <dbReference type="Proteomes" id="UP000426246"/>
    </source>
</evidence>
<accession>A0A6B8RFX2</accession>
<dbReference type="RefSeq" id="WP_155700024.1">
    <property type="nucleotide sequence ID" value="NZ_CP034235.1"/>
</dbReference>
<keyword evidence="2" id="KW-1185">Reference proteome</keyword>
<dbReference type="Proteomes" id="UP000426246">
    <property type="component" value="Chromosome"/>
</dbReference>
<dbReference type="OrthoDB" id="7936138at2"/>
<evidence type="ECO:0000313" key="1">
    <source>
        <dbReference type="EMBL" id="QGQ95009.1"/>
    </source>
</evidence>
<dbReference type="EMBL" id="CP034235">
    <property type="protein sequence ID" value="QGQ95009.1"/>
    <property type="molecule type" value="Genomic_DNA"/>
</dbReference>
<proteinExistence type="predicted"/>
<name>A0A6B8RFX2_9BACL</name>
<dbReference type="Pfam" id="PF26099">
    <property type="entry name" value="DUF8034"/>
    <property type="match status" value="1"/>
</dbReference>